<organism evidence="2">
    <name type="scientific">Alexandrium andersonii</name>
    <dbReference type="NCBI Taxonomy" id="327968"/>
    <lineage>
        <taxon>Eukaryota</taxon>
        <taxon>Sar</taxon>
        <taxon>Alveolata</taxon>
        <taxon>Dinophyceae</taxon>
        <taxon>Gonyaulacales</taxon>
        <taxon>Pyrocystaceae</taxon>
        <taxon>Alexandrium</taxon>
    </lineage>
</organism>
<sequence>MYVQWAGGQGYAPAAGFHPAGSGGNVYAPQPVQGVGGAPYYPQAPYASQGLYGQQPGMGVYPTPRDPYSLPAAPVQAPGLPQHAYGGHVGAQDQVYAAWPPAHGKPEYGGHQCGAPHPGQPQAAAPWPGAAPQPVQQAVAPPRTAPGQGGAPGPAEEVDPDDDPNRLPTFVKVRGLPAEHDPRIARRPKPKKRAPGICCA</sequence>
<feature type="region of interest" description="Disordered" evidence="1">
    <location>
        <begin position="101"/>
        <end position="200"/>
    </location>
</feature>
<dbReference type="EMBL" id="HBGQ01007776">
    <property type="protein sequence ID" value="CAD9368607.1"/>
    <property type="molecule type" value="Transcribed_RNA"/>
</dbReference>
<gene>
    <name evidence="2" type="ORF">AAND1436_LOCUS3853</name>
</gene>
<accession>A0A7S2AHU9</accession>
<evidence type="ECO:0000313" key="2">
    <source>
        <dbReference type="EMBL" id="CAD9368607.1"/>
    </source>
</evidence>
<feature type="compositionally biased region" description="Low complexity" evidence="1">
    <location>
        <begin position="109"/>
        <end position="146"/>
    </location>
</feature>
<reference evidence="2" key="1">
    <citation type="submission" date="2021-01" db="EMBL/GenBank/DDBJ databases">
        <authorList>
            <person name="Corre E."/>
            <person name="Pelletier E."/>
            <person name="Niang G."/>
            <person name="Scheremetjew M."/>
            <person name="Finn R."/>
            <person name="Kale V."/>
            <person name="Holt S."/>
            <person name="Cochrane G."/>
            <person name="Meng A."/>
            <person name="Brown T."/>
            <person name="Cohen L."/>
        </authorList>
    </citation>
    <scope>NUCLEOTIDE SEQUENCE</scope>
    <source>
        <strain evidence="2">CCMP2222</strain>
    </source>
</reference>
<feature type="compositionally biased region" description="Basic residues" evidence="1">
    <location>
        <begin position="185"/>
        <end position="194"/>
    </location>
</feature>
<name>A0A7S2AHU9_9DINO</name>
<proteinExistence type="predicted"/>
<protein>
    <submittedName>
        <fullName evidence="2">Uncharacterized protein</fullName>
    </submittedName>
</protein>
<evidence type="ECO:0000256" key="1">
    <source>
        <dbReference type="SAM" id="MobiDB-lite"/>
    </source>
</evidence>
<dbReference type="AlphaFoldDB" id="A0A7S2AHU9"/>